<gene>
    <name evidence="3" type="ORF">AOQ84DRAFT_127113</name>
</gene>
<evidence type="ECO:0008006" key="5">
    <source>
        <dbReference type="Google" id="ProtNLM"/>
    </source>
</evidence>
<keyword evidence="1" id="KW-0472">Membrane</keyword>
<keyword evidence="1" id="KW-0812">Transmembrane</keyword>
<feature type="chain" id="PRO_5034436630" description="Transmembrane protein" evidence="2">
    <location>
        <begin position="22"/>
        <end position="144"/>
    </location>
</feature>
<dbReference type="OrthoDB" id="9988102at2759"/>
<dbReference type="EMBL" id="KV750600">
    <property type="protein sequence ID" value="OCL04089.1"/>
    <property type="molecule type" value="Genomic_DNA"/>
</dbReference>
<name>A0A8E2ESL1_9PEZI</name>
<dbReference type="Proteomes" id="UP000250140">
    <property type="component" value="Unassembled WGS sequence"/>
</dbReference>
<protein>
    <recommendedName>
        <fullName evidence="5">Transmembrane protein</fullName>
    </recommendedName>
</protein>
<evidence type="ECO:0000256" key="1">
    <source>
        <dbReference type="SAM" id="Phobius"/>
    </source>
</evidence>
<keyword evidence="1" id="KW-1133">Transmembrane helix</keyword>
<organism evidence="3 4">
    <name type="scientific">Glonium stellatum</name>
    <dbReference type="NCBI Taxonomy" id="574774"/>
    <lineage>
        <taxon>Eukaryota</taxon>
        <taxon>Fungi</taxon>
        <taxon>Dikarya</taxon>
        <taxon>Ascomycota</taxon>
        <taxon>Pezizomycotina</taxon>
        <taxon>Dothideomycetes</taxon>
        <taxon>Pleosporomycetidae</taxon>
        <taxon>Gloniales</taxon>
        <taxon>Gloniaceae</taxon>
        <taxon>Glonium</taxon>
    </lineage>
</organism>
<feature type="transmembrane region" description="Helical" evidence="1">
    <location>
        <begin position="111"/>
        <end position="133"/>
    </location>
</feature>
<proteinExistence type="predicted"/>
<dbReference type="AlphaFoldDB" id="A0A8E2ESL1"/>
<evidence type="ECO:0000313" key="3">
    <source>
        <dbReference type="EMBL" id="OCL04089.1"/>
    </source>
</evidence>
<evidence type="ECO:0000256" key="2">
    <source>
        <dbReference type="SAM" id="SignalP"/>
    </source>
</evidence>
<reference evidence="3 4" key="1">
    <citation type="journal article" date="2016" name="Nat. Commun.">
        <title>Ectomycorrhizal ecology is imprinted in the genome of the dominant symbiotic fungus Cenococcum geophilum.</title>
        <authorList>
            <consortium name="DOE Joint Genome Institute"/>
            <person name="Peter M."/>
            <person name="Kohler A."/>
            <person name="Ohm R.A."/>
            <person name="Kuo A."/>
            <person name="Krutzmann J."/>
            <person name="Morin E."/>
            <person name="Arend M."/>
            <person name="Barry K.W."/>
            <person name="Binder M."/>
            <person name="Choi C."/>
            <person name="Clum A."/>
            <person name="Copeland A."/>
            <person name="Grisel N."/>
            <person name="Haridas S."/>
            <person name="Kipfer T."/>
            <person name="LaButti K."/>
            <person name="Lindquist E."/>
            <person name="Lipzen A."/>
            <person name="Maire R."/>
            <person name="Meier B."/>
            <person name="Mihaltcheva S."/>
            <person name="Molinier V."/>
            <person name="Murat C."/>
            <person name="Poggeler S."/>
            <person name="Quandt C.A."/>
            <person name="Sperisen C."/>
            <person name="Tritt A."/>
            <person name="Tisserant E."/>
            <person name="Crous P.W."/>
            <person name="Henrissat B."/>
            <person name="Nehls U."/>
            <person name="Egli S."/>
            <person name="Spatafora J.W."/>
            <person name="Grigoriev I.V."/>
            <person name="Martin F.M."/>
        </authorList>
    </citation>
    <scope>NUCLEOTIDE SEQUENCE [LARGE SCALE GENOMIC DNA]</scope>
    <source>
        <strain evidence="3 4">CBS 207.34</strain>
    </source>
</reference>
<feature type="transmembrane region" description="Helical" evidence="1">
    <location>
        <begin position="84"/>
        <end position="105"/>
    </location>
</feature>
<evidence type="ECO:0000313" key="4">
    <source>
        <dbReference type="Proteomes" id="UP000250140"/>
    </source>
</evidence>
<feature type="signal peptide" evidence="2">
    <location>
        <begin position="1"/>
        <end position="21"/>
    </location>
</feature>
<keyword evidence="4" id="KW-1185">Reference proteome</keyword>
<accession>A0A8E2ESL1</accession>
<keyword evidence="2" id="KW-0732">Signal</keyword>
<sequence length="144" mass="16519">MCGFWRRYFFLKTLRGLRVLAYSPVTRPTIVPFDDFVLQEMMYAYKHPDTIKTDDEWIRWIFRLRRRERRHALEFVEGWSGTRIAIAGTTPWLASCLVGIIWSAARGNIQTAFTVAGFILTSSTVILAVLAIISSVESSNRAVT</sequence>